<dbReference type="InterPro" id="IPR041452">
    <property type="entry name" value="APAF1_C"/>
</dbReference>
<dbReference type="Gene3D" id="1.10.533.10">
    <property type="entry name" value="Death Domain, Fas"/>
    <property type="match status" value="1"/>
</dbReference>
<protein>
    <recommendedName>
        <fullName evidence="2">APAF-1 helical domain-containing protein</fullName>
    </recommendedName>
</protein>
<reference evidence="3 4" key="1">
    <citation type="journal article" date="2008" name="Nature">
        <title>The Trichoplax genome and the nature of placozoans.</title>
        <authorList>
            <person name="Srivastava M."/>
            <person name="Begovic E."/>
            <person name="Chapman J."/>
            <person name="Putnam N.H."/>
            <person name="Hellsten U."/>
            <person name="Kawashima T."/>
            <person name="Kuo A."/>
            <person name="Mitros T."/>
            <person name="Salamov A."/>
            <person name="Carpenter M.L."/>
            <person name="Signorovitch A.Y."/>
            <person name="Moreno M.A."/>
            <person name="Kamm K."/>
            <person name="Grimwood J."/>
            <person name="Schmutz J."/>
            <person name="Shapiro H."/>
            <person name="Grigoriev I.V."/>
            <person name="Buss L.W."/>
            <person name="Schierwater B."/>
            <person name="Dellaporta S.L."/>
            <person name="Rokhsar D.S."/>
        </authorList>
    </citation>
    <scope>NUCLEOTIDE SEQUENCE [LARGE SCALE GENOMIC DNA]</scope>
    <source>
        <strain evidence="3 4">Grell-BS-1999</strain>
    </source>
</reference>
<dbReference type="Gene3D" id="1.25.40.370">
    <property type="match status" value="1"/>
</dbReference>
<dbReference type="PhylomeDB" id="B3RMP2"/>
<dbReference type="InterPro" id="IPR011029">
    <property type="entry name" value="DEATH-like_dom_sf"/>
</dbReference>
<gene>
    <name evidence="3" type="ORF">TRIADDRAFT_52873</name>
</gene>
<dbReference type="KEGG" id="tad:TRIADDRAFT_52873"/>
<dbReference type="GeneID" id="6750935"/>
<evidence type="ECO:0000256" key="1">
    <source>
        <dbReference type="ARBA" id="ARBA00022737"/>
    </source>
</evidence>
<dbReference type="InParanoid" id="B3RMP2"/>
<dbReference type="RefSeq" id="XP_002109142.1">
    <property type="nucleotide sequence ID" value="XM_002109106.1"/>
</dbReference>
<dbReference type="Proteomes" id="UP000009022">
    <property type="component" value="Unassembled WGS sequence"/>
</dbReference>
<dbReference type="Gene3D" id="2.130.10.10">
    <property type="entry name" value="YVTN repeat-like/Quinoprotein amine dehydrogenase"/>
    <property type="match status" value="1"/>
</dbReference>
<keyword evidence="1" id="KW-0677">Repeat</keyword>
<accession>B3RMP2</accession>
<keyword evidence="4" id="KW-1185">Reference proteome</keyword>
<dbReference type="Gene3D" id="1.10.10.10">
    <property type="entry name" value="Winged helix-like DNA-binding domain superfamily/Winged helix DNA-binding domain"/>
    <property type="match status" value="1"/>
</dbReference>
<evidence type="ECO:0000259" key="2">
    <source>
        <dbReference type="Pfam" id="PF17908"/>
    </source>
</evidence>
<dbReference type="EMBL" id="DS985242">
    <property type="protein sequence ID" value="EDV27308.1"/>
    <property type="molecule type" value="Genomic_DNA"/>
</dbReference>
<sequence>MATHKNIRSTIQYFHDNDAFCKIIPIEHLLSRLVMNKIILKKHAARIKRKNCRQEKNQLFCQILRKERNETNFMTFCDLLCCEYDRNVAEIGRTLHDMASSPACWKEDSYQNFSLDSCIKPLADLNLTSFNSPQYHALKMQHDSSGARLPIGYVANIKVEELIAIQNREVKNRIQSLDLFYQNPFIKLGVFLRATGIPVTLIMVLWQQDFIFSMDILQYLAKVGLLTLSKKNERNCCNIDEDAFKYVQNIQSYKPDCHSLLLDELELQCHGNWHELPNDGYIYHYLVNHEIAANKFKSVKSLITNLRWLDCKVNAHHNLSVILEDFVNIRDKISAQDWQEIIPFYQFLIRYQGSLAKIRAKYCTRTITADNIERIMTFSCCNPKLGPFRMVVTNMTDRYTQIVMNVETGTKLFVTSSVCIVKISSDGKMIAYADNLKLWQVWHIDCNTGMKFITVDGIRDNHQCNEMEFPVSNNSLIASWHNNYISIWKIDQHKLYISMTKKWRALSHSTVQVCQFVNNDNSILVWGHYSRAYQPNKLACYANYDNIKSQLTGNYFKCSKIEFCVWKLGKELVTDETRLTIRFKHLNQFNKRSLRGCFHVLNHRFFLLDCIVGKDSSHQFYHSLYLKATKHSDIDLTGEIDTLYYQMQPRFFNTIYLSQDRQSIAEVVEDRIQIFTVNEDQILAYGIIYCHTNLKHESKYHLTFVHNMDQVMLSYEQRIYIFDVQKRNTHSAYDDEDKIKIICASSAFVDDAAVLVQVISKQSIYFLQTYEGESLKLTNQVTLDINSHDPENVSCELLADCNSIVIMHDFPDCEHNQFGIRTHKLDLMKKHLSITLTKIGNLETDLLYYPMLSYDISCVSAIAICKLNFQETKTSCTFFHYIVYQEDFRTWHVDIERKVYDKNGNIIFQVMKGKYCFPKSRKEHGNKSWISHKEYIIIGKKNQLELYDFIQEKYLPVIKSAQIGIPLSIQFGNSKRMIVYNDAKVFLYITLLKETE</sequence>
<dbReference type="InterPro" id="IPR015943">
    <property type="entry name" value="WD40/YVTN_repeat-like_dom_sf"/>
</dbReference>
<dbReference type="CTD" id="6750935"/>
<evidence type="ECO:0000313" key="4">
    <source>
        <dbReference type="Proteomes" id="UP000009022"/>
    </source>
</evidence>
<evidence type="ECO:0000313" key="3">
    <source>
        <dbReference type="EMBL" id="EDV27308.1"/>
    </source>
</evidence>
<dbReference type="HOGENOM" id="CLU_300605_0_0_1"/>
<name>B3RMP2_TRIAD</name>
<organism evidence="3 4">
    <name type="scientific">Trichoplax adhaerens</name>
    <name type="common">Trichoplax reptans</name>
    <dbReference type="NCBI Taxonomy" id="10228"/>
    <lineage>
        <taxon>Eukaryota</taxon>
        <taxon>Metazoa</taxon>
        <taxon>Placozoa</taxon>
        <taxon>Uniplacotomia</taxon>
        <taxon>Trichoplacea</taxon>
        <taxon>Trichoplacidae</taxon>
        <taxon>Trichoplax</taxon>
    </lineage>
</organism>
<dbReference type="AlphaFoldDB" id="B3RMP2"/>
<dbReference type="Pfam" id="PF17908">
    <property type="entry name" value="APAF1_C"/>
    <property type="match status" value="1"/>
</dbReference>
<feature type="domain" description="APAF-1 helical" evidence="2">
    <location>
        <begin position="256"/>
        <end position="349"/>
    </location>
</feature>
<dbReference type="PANTHER" id="PTHR22845:SF5">
    <property type="entry name" value="APOPTOTIC PROTEASE-ACTIVATING FACTOR 1"/>
    <property type="match status" value="1"/>
</dbReference>
<dbReference type="PANTHER" id="PTHR22845">
    <property type="entry name" value="APOPTOTIC PROTEASE-ACTIVATING FACTOR 1"/>
    <property type="match status" value="1"/>
</dbReference>
<proteinExistence type="predicted"/>
<dbReference type="SUPFAM" id="SSF69304">
    <property type="entry name" value="Tricorn protease N-terminal domain"/>
    <property type="match status" value="1"/>
</dbReference>
<dbReference type="InterPro" id="IPR036388">
    <property type="entry name" value="WH-like_DNA-bd_sf"/>
</dbReference>